<gene>
    <name evidence="1" type="ORF">ERUC_LOCUS35124</name>
</gene>
<dbReference type="EMBL" id="CAKOAT010560709">
    <property type="protein sequence ID" value="CAH8382641.1"/>
    <property type="molecule type" value="Genomic_DNA"/>
</dbReference>
<sequence length="92" mass="10129">MTSYAPAIRRYSPSSYLGPSEFFNQTVPGKIYEIILRAFSSSLSSPIPYFEDRENVTQLKGSDAHLAKIIVPKCLVMYNVSAVQPSLGVING</sequence>
<keyword evidence="2" id="KW-1185">Reference proteome</keyword>
<evidence type="ECO:0000313" key="1">
    <source>
        <dbReference type="EMBL" id="CAH8382641.1"/>
    </source>
</evidence>
<reference evidence="1 2" key="1">
    <citation type="submission" date="2022-03" db="EMBL/GenBank/DDBJ databases">
        <authorList>
            <person name="Macdonald S."/>
            <person name="Ahmed S."/>
            <person name="Newling K."/>
        </authorList>
    </citation>
    <scope>NUCLEOTIDE SEQUENCE [LARGE SCALE GENOMIC DNA]</scope>
</reference>
<organism evidence="1 2">
    <name type="scientific">Eruca vesicaria subsp. sativa</name>
    <name type="common">Garden rocket</name>
    <name type="synonym">Eruca sativa</name>
    <dbReference type="NCBI Taxonomy" id="29727"/>
    <lineage>
        <taxon>Eukaryota</taxon>
        <taxon>Viridiplantae</taxon>
        <taxon>Streptophyta</taxon>
        <taxon>Embryophyta</taxon>
        <taxon>Tracheophyta</taxon>
        <taxon>Spermatophyta</taxon>
        <taxon>Magnoliopsida</taxon>
        <taxon>eudicotyledons</taxon>
        <taxon>Gunneridae</taxon>
        <taxon>Pentapetalae</taxon>
        <taxon>rosids</taxon>
        <taxon>malvids</taxon>
        <taxon>Brassicales</taxon>
        <taxon>Brassicaceae</taxon>
        <taxon>Brassiceae</taxon>
        <taxon>Eruca</taxon>
    </lineage>
</organism>
<name>A0ABC8LG70_ERUVS</name>
<comment type="caution">
    <text evidence="1">The sequence shown here is derived from an EMBL/GenBank/DDBJ whole genome shotgun (WGS) entry which is preliminary data.</text>
</comment>
<evidence type="ECO:0000313" key="2">
    <source>
        <dbReference type="Proteomes" id="UP001642260"/>
    </source>
</evidence>
<dbReference type="Proteomes" id="UP001642260">
    <property type="component" value="Unassembled WGS sequence"/>
</dbReference>
<proteinExistence type="predicted"/>
<protein>
    <submittedName>
        <fullName evidence="1">Uncharacterized protein</fullName>
    </submittedName>
</protein>
<accession>A0ABC8LG70</accession>
<dbReference type="AlphaFoldDB" id="A0ABC8LG70"/>